<dbReference type="OrthoDB" id="9781930at2"/>
<feature type="transmembrane region" description="Helical" evidence="8">
    <location>
        <begin position="179"/>
        <end position="202"/>
    </location>
</feature>
<feature type="binding site" evidence="7">
    <location>
        <position position="366"/>
    </location>
    <ligand>
        <name>Zn(2+)</name>
        <dbReference type="ChEBI" id="CHEBI:29105"/>
        <note>catalytic</note>
    </ligand>
</feature>
<evidence type="ECO:0000256" key="6">
    <source>
        <dbReference type="PIRSR" id="PIRSR627057-1"/>
    </source>
</evidence>
<dbReference type="Proteomes" id="UP000253606">
    <property type="component" value="Chromosome"/>
</dbReference>
<dbReference type="InterPro" id="IPR032456">
    <property type="entry name" value="Peptidase_M48_N"/>
</dbReference>
<evidence type="ECO:0000259" key="11">
    <source>
        <dbReference type="Pfam" id="PF16491"/>
    </source>
</evidence>
<dbReference type="InterPro" id="IPR001915">
    <property type="entry name" value="Peptidase_M48"/>
</dbReference>
<sequence>MHLRFLLFLFTFTLFAAITVNAATTPTEAAAIAAAERDHSAYVLPPDKLAQSDALARVRVALTFGTPLLGMLALFLTLQWHIAARMRNVAMNLSNRAGFSKNRWVQCFLFFFEFLLFMTVLSLPLNVYEHHVQSAYGLSVQGWGSWLADQAKSFGLNYLFGGLGVMLLFYLIRRFPRRWWLWLWIPTMAFSLLAVFAEPYVIAPLFNKFEPLSHSDPELVTQLERVVARGKGIDIPPERMFLMKASDKVTTLNAYVSGFGASKRIVVWDTSLAKASPDEILFIFGHEMGHYVLGHILRGMLFAFIFILVSFFLGFHLFQFLLARFGPRWHIRTQDDWAALVVFVLVLSLIDFLGEPVQSAFSRSLEHAADIYGQEVVHGIVADPQRVGRAAFQLLGENGLATPNPSAFVTFWTADHPPLWWRASFAKHYDPWTANAQSKYFPNQ</sequence>
<dbReference type="PANTHER" id="PTHR10120">
    <property type="entry name" value="CAAX PRENYL PROTEASE 1"/>
    <property type="match status" value="1"/>
</dbReference>
<accession>A0A2Z5G5Z7</accession>
<keyword evidence="4 7" id="KW-0862">Zinc</keyword>
<feature type="transmembrane region" description="Helical" evidence="8">
    <location>
        <begin position="58"/>
        <end position="83"/>
    </location>
</feature>
<gene>
    <name evidence="12" type="ORF">ACPOL_5266</name>
</gene>
<keyword evidence="2 7" id="KW-0479">Metal-binding</keyword>
<dbReference type="Pfam" id="PF01435">
    <property type="entry name" value="Peptidase_M48"/>
    <property type="match status" value="1"/>
</dbReference>
<evidence type="ECO:0000256" key="9">
    <source>
        <dbReference type="SAM" id="SignalP"/>
    </source>
</evidence>
<dbReference type="Gene3D" id="3.30.2010.10">
    <property type="entry name" value="Metalloproteases ('zincins'), catalytic domain"/>
    <property type="match status" value="1"/>
</dbReference>
<evidence type="ECO:0000256" key="8">
    <source>
        <dbReference type="SAM" id="Phobius"/>
    </source>
</evidence>
<feature type="active site" description="Proton donor" evidence="6">
    <location>
        <position position="370"/>
    </location>
</feature>
<feature type="domain" description="Peptidase M48" evidence="10">
    <location>
        <begin position="215"/>
        <end position="428"/>
    </location>
</feature>
<keyword evidence="9" id="KW-0732">Signal</keyword>
<dbReference type="InterPro" id="IPR027057">
    <property type="entry name" value="CAXX_Prtase_1"/>
</dbReference>
<proteinExistence type="predicted"/>
<feature type="chain" id="PRO_5016251069" evidence="9">
    <location>
        <begin position="23"/>
        <end position="444"/>
    </location>
</feature>
<keyword evidence="8" id="KW-0472">Membrane</keyword>
<evidence type="ECO:0000256" key="2">
    <source>
        <dbReference type="ARBA" id="ARBA00022723"/>
    </source>
</evidence>
<feature type="signal peptide" evidence="9">
    <location>
        <begin position="1"/>
        <end position="22"/>
    </location>
</feature>
<organism evidence="12 13">
    <name type="scientific">Acidisarcina polymorpha</name>
    <dbReference type="NCBI Taxonomy" id="2211140"/>
    <lineage>
        <taxon>Bacteria</taxon>
        <taxon>Pseudomonadati</taxon>
        <taxon>Acidobacteriota</taxon>
        <taxon>Terriglobia</taxon>
        <taxon>Terriglobales</taxon>
        <taxon>Acidobacteriaceae</taxon>
        <taxon>Acidisarcina</taxon>
    </lineage>
</organism>
<name>A0A2Z5G5Z7_9BACT</name>
<evidence type="ECO:0000256" key="4">
    <source>
        <dbReference type="ARBA" id="ARBA00022833"/>
    </source>
</evidence>
<keyword evidence="3" id="KW-0378">Hydrolase</keyword>
<keyword evidence="5" id="KW-0482">Metalloprotease</keyword>
<keyword evidence="8" id="KW-0812">Transmembrane</keyword>
<feature type="domain" description="CAAX prenyl protease 1 N-terminal" evidence="11">
    <location>
        <begin position="44"/>
        <end position="208"/>
    </location>
</feature>
<feature type="binding site" evidence="7">
    <location>
        <position position="290"/>
    </location>
    <ligand>
        <name>Zn(2+)</name>
        <dbReference type="ChEBI" id="CHEBI:29105"/>
        <note>catalytic</note>
    </ligand>
</feature>
<evidence type="ECO:0000313" key="12">
    <source>
        <dbReference type="EMBL" id="AXC14518.1"/>
    </source>
</evidence>
<feature type="transmembrane region" description="Helical" evidence="8">
    <location>
        <begin position="104"/>
        <end position="125"/>
    </location>
</feature>
<feature type="transmembrane region" description="Helical" evidence="8">
    <location>
        <begin position="301"/>
        <end position="325"/>
    </location>
</feature>
<feature type="transmembrane region" description="Helical" evidence="8">
    <location>
        <begin position="337"/>
        <end position="354"/>
    </location>
</feature>
<feature type="binding site" evidence="7">
    <location>
        <position position="286"/>
    </location>
    <ligand>
        <name>Zn(2+)</name>
        <dbReference type="ChEBI" id="CHEBI:29105"/>
        <note>catalytic</note>
    </ligand>
</feature>
<dbReference type="GO" id="GO:0004222">
    <property type="term" value="F:metalloendopeptidase activity"/>
    <property type="evidence" value="ECO:0007669"/>
    <property type="project" value="InterPro"/>
</dbReference>
<feature type="active site" evidence="6">
    <location>
        <position position="287"/>
    </location>
</feature>
<keyword evidence="13" id="KW-1185">Reference proteome</keyword>
<dbReference type="EMBL" id="CP030840">
    <property type="protein sequence ID" value="AXC14518.1"/>
    <property type="molecule type" value="Genomic_DNA"/>
</dbReference>
<comment type="cofactor">
    <cofactor evidence="7">
        <name>Zn(2+)</name>
        <dbReference type="ChEBI" id="CHEBI:29105"/>
    </cofactor>
    <text evidence="7">Binds 1 zinc ion per subunit.</text>
</comment>
<dbReference type="RefSeq" id="WP_114209279.1">
    <property type="nucleotide sequence ID" value="NZ_CP030840.1"/>
</dbReference>
<feature type="transmembrane region" description="Helical" evidence="8">
    <location>
        <begin position="154"/>
        <end position="172"/>
    </location>
</feature>
<keyword evidence="8" id="KW-1133">Transmembrane helix</keyword>
<evidence type="ECO:0000313" key="13">
    <source>
        <dbReference type="Proteomes" id="UP000253606"/>
    </source>
</evidence>
<evidence type="ECO:0000256" key="7">
    <source>
        <dbReference type="PIRSR" id="PIRSR627057-2"/>
    </source>
</evidence>
<dbReference type="KEGG" id="abas:ACPOL_5266"/>
<keyword evidence="1" id="KW-0645">Protease</keyword>
<protein>
    <submittedName>
        <fullName evidence="12">Peptidase M48, Ste24p</fullName>
    </submittedName>
</protein>
<evidence type="ECO:0000256" key="5">
    <source>
        <dbReference type="ARBA" id="ARBA00023049"/>
    </source>
</evidence>
<evidence type="ECO:0000259" key="10">
    <source>
        <dbReference type="Pfam" id="PF01435"/>
    </source>
</evidence>
<evidence type="ECO:0000256" key="1">
    <source>
        <dbReference type="ARBA" id="ARBA00022670"/>
    </source>
</evidence>
<dbReference type="AlphaFoldDB" id="A0A2Z5G5Z7"/>
<dbReference type="Pfam" id="PF16491">
    <property type="entry name" value="Peptidase_M48_N"/>
    <property type="match status" value="1"/>
</dbReference>
<reference evidence="12 13" key="1">
    <citation type="journal article" date="2018" name="Front. Microbiol.">
        <title>Hydrolytic Capabilities as a Key to Environmental Success: Chitinolytic and Cellulolytic Acidobacteria From Acidic Sub-arctic Soils and Boreal Peatlands.</title>
        <authorList>
            <person name="Belova S.E."/>
            <person name="Ravin N.V."/>
            <person name="Pankratov T.A."/>
            <person name="Rakitin A.L."/>
            <person name="Ivanova A.A."/>
            <person name="Beletsky A.V."/>
            <person name="Mardanov A.V."/>
            <person name="Sinninghe Damste J.S."/>
            <person name="Dedysh S.N."/>
        </authorList>
    </citation>
    <scope>NUCLEOTIDE SEQUENCE [LARGE SCALE GENOMIC DNA]</scope>
    <source>
        <strain evidence="12 13">SBC82</strain>
    </source>
</reference>
<dbReference type="GO" id="GO:0046872">
    <property type="term" value="F:metal ion binding"/>
    <property type="evidence" value="ECO:0007669"/>
    <property type="project" value="UniProtKB-KW"/>
</dbReference>
<evidence type="ECO:0000256" key="3">
    <source>
        <dbReference type="ARBA" id="ARBA00022801"/>
    </source>
</evidence>
<dbReference type="GO" id="GO:0071586">
    <property type="term" value="P:CAAX-box protein processing"/>
    <property type="evidence" value="ECO:0007669"/>
    <property type="project" value="InterPro"/>
</dbReference>
<dbReference type="CDD" id="cd07343">
    <property type="entry name" value="M48A_Zmpste24p_like"/>
    <property type="match status" value="1"/>
</dbReference>